<comment type="similarity">
    <text evidence="2 8">Belongs to the battenin family.</text>
</comment>
<evidence type="ECO:0000256" key="8">
    <source>
        <dbReference type="RuleBase" id="RU361113"/>
    </source>
</evidence>
<protein>
    <recommendedName>
        <fullName evidence="8">Protein BTN</fullName>
    </recommendedName>
</protein>
<dbReference type="GO" id="GO:0005774">
    <property type="term" value="C:vacuolar membrane"/>
    <property type="evidence" value="ECO:0007669"/>
    <property type="project" value="UniProtKB-SubCell"/>
</dbReference>
<dbReference type="InterPro" id="IPR036259">
    <property type="entry name" value="MFS_trans_sf"/>
</dbReference>
<dbReference type="OrthoDB" id="5965864at2759"/>
<dbReference type="AlphaFoldDB" id="A0A8H8S432"/>
<keyword evidence="3" id="KW-0813">Transport</keyword>
<keyword evidence="6 8" id="KW-1133">Transmembrane helix</keyword>
<name>A0A8H8S432_9HELO</name>
<dbReference type="GO" id="GO:0051453">
    <property type="term" value="P:regulation of intracellular pH"/>
    <property type="evidence" value="ECO:0007669"/>
    <property type="project" value="TreeGrafter"/>
</dbReference>
<evidence type="ECO:0000256" key="7">
    <source>
        <dbReference type="ARBA" id="ARBA00023136"/>
    </source>
</evidence>
<keyword evidence="4 8" id="KW-0812">Transmembrane</keyword>
<sequence>MVSPSSSGLLPLPGTPGSSWALYKARFKGLFEGADNSVLIAFWLFGLINNLSYVIILTSALDLVGASTPKALVLLLDVLPSFLIKLLAPYFIHRIPYSARILSFTALSASGMFLIALTPSSVPIKLFGVALASMSSGGGESTFLGLTHYYGPFSLAAWGSGTGGAGLIGSGLYVFLTGTLGLSVRTTLLTCACLPFIMLVAFFIILPLGPLRRALSVRDYSEIPTEEQNQDYNGDDISRLPIDAASQSLLAPGPSIASQAYSSLSPGARSPTPKHHNPTLLTNLHRAKLL</sequence>
<keyword evidence="7 8" id="KW-0472">Membrane</keyword>
<evidence type="ECO:0000256" key="5">
    <source>
        <dbReference type="ARBA" id="ARBA00022970"/>
    </source>
</evidence>
<comment type="caution">
    <text evidence="10">The sequence shown here is derived from an EMBL/GenBank/DDBJ whole genome shotgun (WGS) entry which is preliminary data.</text>
</comment>
<comment type="subcellular location">
    <subcellularLocation>
        <location evidence="1">Endomembrane system</location>
        <topology evidence="1">Multi-pass membrane protein</topology>
    </subcellularLocation>
    <subcellularLocation>
        <location evidence="8">Vacuole membrane</location>
        <topology evidence="8">Multi-pass membrane protein</topology>
    </subcellularLocation>
</comment>
<evidence type="ECO:0000256" key="6">
    <source>
        <dbReference type="ARBA" id="ARBA00022989"/>
    </source>
</evidence>
<feature type="region of interest" description="Disordered" evidence="9">
    <location>
        <begin position="260"/>
        <end position="279"/>
    </location>
</feature>
<dbReference type="GO" id="GO:0012505">
    <property type="term" value="C:endomembrane system"/>
    <property type="evidence" value="ECO:0007669"/>
    <property type="project" value="UniProtKB-SubCell"/>
</dbReference>
<dbReference type="Proteomes" id="UP000443090">
    <property type="component" value="Unassembled WGS sequence"/>
</dbReference>
<organism evidence="10 11">
    <name type="scientific">Lachnellula occidentalis</name>
    <dbReference type="NCBI Taxonomy" id="215460"/>
    <lineage>
        <taxon>Eukaryota</taxon>
        <taxon>Fungi</taxon>
        <taxon>Dikarya</taxon>
        <taxon>Ascomycota</taxon>
        <taxon>Pezizomycotina</taxon>
        <taxon>Leotiomycetes</taxon>
        <taxon>Helotiales</taxon>
        <taxon>Lachnaceae</taxon>
        <taxon>Lachnellula</taxon>
    </lineage>
</organism>
<evidence type="ECO:0000256" key="1">
    <source>
        <dbReference type="ARBA" id="ARBA00004127"/>
    </source>
</evidence>
<feature type="transmembrane region" description="Helical" evidence="8">
    <location>
        <begin position="40"/>
        <end position="64"/>
    </location>
</feature>
<evidence type="ECO:0000313" key="11">
    <source>
        <dbReference type="Proteomes" id="UP000443090"/>
    </source>
</evidence>
<feature type="transmembrane region" description="Helical" evidence="8">
    <location>
        <begin position="156"/>
        <end position="176"/>
    </location>
</feature>
<dbReference type="SUPFAM" id="SSF103473">
    <property type="entry name" value="MFS general substrate transporter"/>
    <property type="match status" value="1"/>
</dbReference>
<evidence type="ECO:0000313" key="10">
    <source>
        <dbReference type="EMBL" id="TVY47519.1"/>
    </source>
</evidence>
<dbReference type="Pfam" id="PF02487">
    <property type="entry name" value="CLN3"/>
    <property type="match status" value="1"/>
</dbReference>
<feature type="transmembrane region" description="Helical" evidence="8">
    <location>
        <begin position="97"/>
        <end position="117"/>
    </location>
</feature>
<evidence type="ECO:0000256" key="4">
    <source>
        <dbReference type="ARBA" id="ARBA00022692"/>
    </source>
</evidence>
<dbReference type="EMBL" id="QGMI01000087">
    <property type="protein sequence ID" value="TVY47519.1"/>
    <property type="molecule type" value="Genomic_DNA"/>
</dbReference>
<keyword evidence="5" id="KW-0029">Amino-acid transport</keyword>
<comment type="caution">
    <text evidence="8">Lacks conserved residue(s) required for the propagation of feature annotation.</text>
</comment>
<feature type="non-terminal residue" evidence="10">
    <location>
        <position position="1"/>
    </location>
</feature>
<dbReference type="PANTHER" id="PTHR10981:SF0">
    <property type="entry name" value="BATTENIN"/>
    <property type="match status" value="1"/>
</dbReference>
<dbReference type="PANTHER" id="PTHR10981">
    <property type="entry name" value="BATTENIN"/>
    <property type="match status" value="1"/>
</dbReference>
<dbReference type="PRINTS" id="PR01315">
    <property type="entry name" value="BATTENIN"/>
</dbReference>
<accession>A0A8H8S432</accession>
<evidence type="ECO:0000256" key="9">
    <source>
        <dbReference type="SAM" id="MobiDB-lite"/>
    </source>
</evidence>
<dbReference type="InterPro" id="IPR003492">
    <property type="entry name" value="Battenin_disease_Cln3"/>
</dbReference>
<feature type="transmembrane region" description="Helical" evidence="8">
    <location>
        <begin position="188"/>
        <end position="209"/>
    </location>
</feature>
<proteinExistence type="inferred from homology"/>
<feature type="transmembrane region" description="Helical" evidence="8">
    <location>
        <begin position="71"/>
        <end position="91"/>
    </location>
</feature>
<reference evidence="10 11" key="1">
    <citation type="submission" date="2018-05" db="EMBL/GenBank/DDBJ databases">
        <title>Genome sequencing and assembly of the regulated plant pathogen Lachnellula willkommii and related sister species for the development of diagnostic species identification markers.</title>
        <authorList>
            <person name="Giroux E."/>
            <person name="Bilodeau G."/>
        </authorList>
    </citation>
    <scope>NUCLEOTIDE SEQUENCE [LARGE SCALE GENOMIC DNA]</scope>
    <source>
        <strain evidence="10 11">CBS 160.35</strain>
    </source>
</reference>
<keyword evidence="11" id="KW-1185">Reference proteome</keyword>
<evidence type="ECO:0000256" key="2">
    <source>
        <dbReference type="ARBA" id="ARBA00007467"/>
    </source>
</evidence>
<gene>
    <name evidence="10" type="primary">cln3</name>
    <name evidence="10" type="ORF">LOCC1_G003689</name>
</gene>
<dbReference type="GO" id="GO:0006865">
    <property type="term" value="P:amino acid transport"/>
    <property type="evidence" value="ECO:0007669"/>
    <property type="project" value="UniProtKB-KW"/>
</dbReference>
<evidence type="ECO:0000256" key="3">
    <source>
        <dbReference type="ARBA" id="ARBA00022448"/>
    </source>
</evidence>
<keyword evidence="8" id="KW-0926">Vacuole</keyword>